<dbReference type="Gene3D" id="3.40.50.10390">
    <property type="entry name" value="Gingipain r, domain 1"/>
    <property type="match status" value="1"/>
</dbReference>
<dbReference type="GO" id="GO:0006508">
    <property type="term" value="P:proteolysis"/>
    <property type="evidence" value="ECO:0007669"/>
    <property type="project" value="InterPro"/>
</dbReference>
<evidence type="ECO:0000259" key="2">
    <source>
        <dbReference type="Pfam" id="PF01364"/>
    </source>
</evidence>
<dbReference type="GO" id="GO:0008234">
    <property type="term" value="F:cysteine-type peptidase activity"/>
    <property type="evidence" value="ECO:0007669"/>
    <property type="project" value="InterPro"/>
</dbReference>
<organism evidence="3 4">
    <name type="scientific">Eiseniibacteriota bacterium</name>
    <dbReference type="NCBI Taxonomy" id="2212470"/>
    <lineage>
        <taxon>Bacteria</taxon>
        <taxon>Candidatus Eiseniibacteriota</taxon>
    </lineage>
</organism>
<evidence type="ECO:0000313" key="3">
    <source>
        <dbReference type="EMBL" id="MBU2692009.1"/>
    </source>
</evidence>
<comment type="caution">
    <text evidence="3">The sequence shown here is derived from an EMBL/GenBank/DDBJ whole genome shotgun (WGS) entry which is preliminary data.</text>
</comment>
<gene>
    <name evidence="3" type="ORF">KJ970_13905</name>
</gene>
<dbReference type="EMBL" id="JAHJDP010000082">
    <property type="protein sequence ID" value="MBU2692009.1"/>
    <property type="molecule type" value="Genomic_DNA"/>
</dbReference>
<dbReference type="Proteomes" id="UP000777784">
    <property type="component" value="Unassembled WGS sequence"/>
</dbReference>
<dbReference type="InterPro" id="IPR029031">
    <property type="entry name" value="Gingipain_N_sf"/>
</dbReference>
<feature type="domain" description="Gingipain" evidence="2">
    <location>
        <begin position="98"/>
        <end position="532"/>
    </location>
</feature>
<accession>A0A948RYN8</accession>
<reference evidence="3" key="1">
    <citation type="submission" date="2021-05" db="EMBL/GenBank/DDBJ databases">
        <title>Energy efficiency and biological interactions define the core microbiome of deep oligotrophic groundwater.</title>
        <authorList>
            <person name="Mehrshad M."/>
            <person name="Lopez-Fernandez M."/>
            <person name="Bell E."/>
            <person name="Bernier-Latmani R."/>
            <person name="Bertilsson S."/>
            <person name="Dopson M."/>
        </authorList>
    </citation>
    <scope>NUCLEOTIDE SEQUENCE</scope>
    <source>
        <strain evidence="3">Modern_marine.mb.64</strain>
    </source>
</reference>
<keyword evidence="1" id="KW-0732">Signal</keyword>
<feature type="non-terminal residue" evidence="3">
    <location>
        <position position="1120"/>
    </location>
</feature>
<evidence type="ECO:0000256" key="1">
    <source>
        <dbReference type="ARBA" id="ARBA00022729"/>
    </source>
</evidence>
<name>A0A948RYN8_UNCEI</name>
<dbReference type="SUPFAM" id="SSF52129">
    <property type="entry name" value="Caspase-like"/>
    <property type="match status" value="1"/>
</dbReference>
<dbReference type="AlphaFoldDB" id="A0A948RYN8"/>
<protein>
    <recommendedName>
        <fullName evidence="2">Gingipain domain-containing protein</fullName>
    </recommendedName>
</protein>
<proteinExistence type="predicted"/>
<dbReference type="Pfam" id="PF01364">
    <property type="entry name" value="Peptidase_C25"/>
    <property type="match status" value="1"/>
</dbReference>
<dbReference type="Gene3D" id="3.40.50.1460">
    <property type="match status" value="1"/>
</dbReference>
<evidence type="ECO:0000313" key="4">
    <source>
        <dbReference type="Proteomes" id="UP000777784"/>
    </source>
</evidence>
<dbReference type="InterPro" id="IPR029030">
    <property type="entry name" value="Caspase-like_dom_sf"/>
</dbReference>
<sequence>MSPEENAKVFRIRRPEARDTRLKTEVAWIRNLVENPLLFDLFYPRGEQNTNNYMIQGSERSPYGGEPTCWPSLDGPAPAQIIITDSVTIAGERIGNMVEIFQNYANWKTEDRGLPTIVKTVSEIIANPEYQSFDVVESIKMFIHHAAQDWGTKWVLLGGDTDIVPTRRLGGPNLGDHNRLDPPADIYYSVFTGDWNLNDDAYFWENNNDAAPDSIVHFDSGFPQIWIGRVPCRSALDAQVITEKIQAYLDPPSLPSDYYQSALFVAGPTNSMNPSDSLSSGYTASERILRVLDGSPYNWSDIERLYAMIPSHAEQCDASLIQCYHDLKDSLDYAWQPAISWDTDELKDRLNDGYHFVWHVEHSEREKLGNPTVDGSPYAAGCLDSTANAIWDGLCVNWLNNEWRSIEDFTAEQAYELQNSASEPRYSIIFSSGSLTNEFDMHSVSEKFLLAPNGGAVAYVGKIQSPGGLNYPSKITETTLDNIVGGSPSPSLGEALILSIVENDVDYDLYPILTDNKWAYIMPLLGDPAMEVWTQTPTEIEATINPNQISSLGAQKITVTVRKKNTVIPVANAIVCLKQGDLAYGVKVTNSAGLVSFDGFPVLDTLGIHLSVVTHNHLPLADTLDITTTPAFLAYDHHLLDDSSPGGDGDGILEAGETANVRVIFRNRGDAAASSPSLDLWPTPRILFDLDINEEFRPKTTYIGKYSGNPPATADTFRLPLSWEGLRIEGEPAYSDLTSERLEIWRTSATGQYVVESTSPSASADTVFTGILKTIGSFSSVSMTGEGLDDYYWSADSIWFEFHGDLTPDMLYFTAESPEWVDVTGSGGTMPRSVAPNDTVGRSFEVSLTEKVPDQSTMVFTSTANFNSTKWSHSDFSSLVRAPITDPIMVDWEFGDLVMGCDTSAIVRPMIRNLGGAQAESIMVIFHKTSGNASVLDSIASFSEMKPGSLAVAVDSVVLCADEFEEIVSTTYNLEIRTYPRNVHPCIAAYIDGGGSHGSQIDPPTALSLDSAGRAFILRWDAPEEANRYLIFHVPEEGENEFLGVADSTTRFEVTHINGGRIEPLDESDDLIPYTFMVKACDRLDCGGEATTSSDYAWLPENDEWPKRVPDGINTAPLVL</sequence>
<dbReference type="InterPro" id="IPR001769">
    <property type="entry name" value="Gingipain"/>
</dbReference>